<dbReference type="KEGG" id="mph:MLP_21260"/>
<accession>F5XDW7</accession>
<dbReference type="STRING" id="1032480.MLP_21260"/>
<evidence type="ECO:0000313" key="1">
    <source>
        <dbReference type="EMBL" id="BAK35140.1"/>
    </source>
</evidence>
<organism evidence="1 2">
    <name type="scientific">Microlunatus phosphovorus (strain ATCC 700054 / DSM 10555 / JCM 9379 / NBRC 101784 / NCIMB 13414 / VKM Ac-1990 / NM-1)</name>
    <dbReference type="NCBI Taxonomy" id="1032480"/>
    <lineage>
        <taxon>Bacteria</taxon>
        <taxon>Bacillati</taxon>
        <taxon>Actinomycetota</taxon>
        <taxon>Actinomycetes</taxon>
        <taxon>Propionibacteriales</taxon>
        <taxon>Propionibacteriaceae</taxon>
        <taxon>Microlunatus</taxon>
    </lineage>
</organism>
<sequence length="63" mass="7052">MAVRPKKKCCQDKPRCKRCPIRLLAEGKLSPQDARTLFANARNKKALKKAKLQKDAAKLECAA</sequence>
<proteinExistence type="predicted"/>
<evidence type="ECO:0000313" key="2">
    <source>
        <dbReference type="Proteomes" id="UP000007947"/>
    </source>
</evidence>
<dbReference type="OrthoDB" id="5193918at2"/>
<dbReference type="HOGENOM" id="CLU_2880868_0_0_11"/>
<dbReference type="Proteomes" id="UP000007947">
    <property type="component" value="Chromosome"/>
</dbReference>
<gene>
    <name evidence="1" type="ordered locus">MLP_21260</name>
</gene>
<protein>
    <submittedName>
        <fullName evidence="1">Uncharacterized protein</fullName>
    </submittedName>
</protein>
<dbReference type="AlphaFoldDB" id="F5XDW7"/>
<dbReference type="RefSeq" id="WP_013863012.1">
    <property type="nucleotide sequence ID" value="NC_015635.1"/>
</dbReference>
<name>F5XDW7_MICPN</name>
<reference evidence="1 2" key="1">
    <citation type="submission" date="2011-05" db="EMBL/GenBank/DDBJ databases">
        <title>Whole genome sequence of Microlunatus phosphovorus NM-1.</title>
        <authorList>
            <person name="Hosoyama A."/>
            <person name="Sasaki K."/>
            <person name="Harada T."/>
            <person name="Igarashi R."/>
            <person name="Kawakoshi A."/>
            <person name="Sasagawa M."/>
            <person name="Fukada J."/>
            <person name="Nakamura S."/>
            <person name="Katano Y."/>
            <person name="Hanada S."/>
            <person name="Kamagata Y."/>
            <person name="Nakamura N."/>
            <person name="Yamazaki S."/>
            <person name="Fujita N."/>
        </authorList>
    </citation>
    <scope>NUCLEOTIDE SEQUENCE [LARGE SCALE GENOMIC DNA]</scope>
    <source>
        <strain evidence="2">ATCC 700054 / DSM 10555 / JCM 9379 / NBRC 101784 / NCIMB 13414 / VKM Ac-1990 / NM-1</strain>
    </source>
</reference>
<keyword evidence="2" id="KW-1185">Reference proteome</keyword>
<dbReference type="EMBL" id="AP012204">
    <property type="protein sequence ID" value="BAK35140.1"/>
    <property type="molecule type" value="Genomic_DNA"/>
</dbReference>